<dbReference type="InterPro" id="IPR007659">
    <property type="entry name" value="Keratin_matx"/>
</dbReference>
<evidence type="ECO:0000256" key="1">
    <source>
        <dbReference type="ARBA" id="ARBA00022737"/>
    </source>
</evidence>
<dbReference type="PANTHER" id="PTHR23260:SF9">
    <property type="entry name" value="KERATIN-ASSOCIATED PROTEIN 11-1"/>
    <property type="match status" value="1"/>
</dbReference>
<dbReference type="InterPro" id="IPR007951">
    <property type="entry name" value="KRTAP_PMG"/>
</dbReference>
<dbReference type="AlphaFoldDB" id="A0A3Q7R735"/>
<accession>A0A3Q7R735</accession>
<dbReference type="GO" id="GO:0005198">
    <property type="term" value="F:structural molecule activity"/>
    <property type="evidence" value="ECO:0007669"/>
    <property type="project" value="InterPro"/>
</dbReference>
<protein>
    <recommendedName>
        <fullName evidence="4">Keratin-associated protein</fullName>
    </recommendedName>
</protein>
<comment type="similarity">
    <text evidence="3 4">Belongs to the PMG family.</text>
</comment>
<evidence type="ECO:0000313" key="6">
    <source>
        <dbReference type="RefSeq" id="XP_025841207.1"/>
    </source>
</evidence>
<evidence type="ECO:0000313" key="5">
    <source>
        <dbReference type="Proteomes" id="UP001652641"/>
    </source>
</evidence>
<evidence type="ECO:0000256" key="4">
    <source>
        <dbReference type="RuleBase" id="RU369044"/>
    </source>
</evidence>
<proteinExistence type="inferred from homology"/>
<reference key="1">
    <citation type="submission" date="2019-01" db="UniProtKB">
        <authorList>
            <consortium name="RefSeq"/>
        </authorList>
    </citation>
    <scope>IDENTIFICATION</scope>
</reference>
<dbReference type="CTD" id="337880"/>
<dbReference type="RefSeq" id="XP_025841207.1">
    <property type="nucleotide sequence ID" value="XM_025985422.2"/>
</dbReference>
<dbReference type="GO" id="GO:0045095">
    <property type="term" value="C:keratin filament"/>
    <property type="evidence" value="ECO:0007669"/>
    <property type="project" value="UniProtKB-UniRule"/>
</dbReference>
<dbReference type="GO" id="GO:0005829">
    <property type="term" value="C:cytosol"/>
    <property type="evidence" value="ECO:0007669"/>
    <property type="project" value="UniProtKB-ARBA"/>
</dbReference>
<evidence type="ECO:0000256" key="3">
    <source>
        <dbReference type="ARBA" id="ARBA00034495"/>
    </source>
</evidence>
<comment type="subunit">
    <text evidence="4">Interacts with hair keratins.</text>
</comment>
<dbReference type="Pfam" id="PF05287">
    <property type="entry name" value="PMG"/>
    <property type="match status" value="1"/>
</dbReference>
<sequence>MSFNCSPRNCSSRPIGGHCTVPVAPAATASTHDADCLSGIYLPSSFHTGSWLLDHCQGTTCESAVCQPTCYQPNSCSSSSGQVTCSRQTTCVSNPCSTTYSRPVTFVSRGCQPVGGISTVCQPVGGVSTVCQPACGVSRTYQRSCMSSCRRTC</sequence>
<comment type="function">
    <text evidence="4">In the hair cortex, hair keratin intermediate filaments are embedded in an interfilamentous matrix, consisting of hair keratin-associated proteins (KRTAP), which are essential for the formation of a rigid and resistant hair shaft through their extensive disulfide bond cross-linking with abundant cysteine residues of hair keratins. The matrix proteins include the high-sulfur and high-glycine-tyrosine keratins.</text>
</comment>
<evidence type="ECO:0000256" key="2">
    <source>
        <dbReference type="ARBA" id="ARBA00022744"/>
    </source>
</evidence>
<keyword evidence="5" id="KW-1185">Reference proteome</keyword>
<keyword evidence="1" id="KW-0677">Repeat</keyword>
<dbReference type="OMA" id="CQPVGGI"/>
<name>A0A3Q7R735_VULVU</name>
<gene>
    <name evidence="6" type="primary">KRTAP11-1</name>
</gene>
<dbReference type="PANTHER" id="PTHR23260">
    <property type="entry name" value="KERATIN ASSOCIATED PROTEIN 3-3-RELATED"/>
    <property type="match status" value="1"/>
</dbReference>
<organism evidence="5 6">
    <name type="scientific">Vulpes vulpes</name>
    <name type="common">Red fox</name>
    <dbReference type="NCBI Taxonomy" id="9627"/>
    <lineage>
        <taxon>Eukaryota</taxon>
        <taxon>Metazoa</taxon>
        <taxon>Chordata</taxon>
        <taxon>Craniata</taxon>
        <taxon>Vertebrata</taxon>
        <taxon>Euteleostomi</taxon>
        <taxon>Mammalia</taxon>
        <taxon>Eutheria</taxon>
        <taxon>Laurasiatheria</taxon>
        <taxon>Carnivora</taxon>
        <taxon>Caniformia</taxon>
        <taxon>Canidae</taxon>
        <taxon>Vulpes</taxon>
    </lineage>
</organism>
<keyword evidence="2 4" id="KW-0416">Keratin</keyword>
<reference evidence="6" key="2">
    <citation type="submission" date="2025-08" db="UniProtKB">
        <authorList>
            <consortium name="RefSeq"/>
        </authorList>
    </citation>
    <scope>IDENTIFICATION</scope>
    <source>
        <tissue evidence="6">Cell line</tissue>
    </source>
</reference>
<dbReference type="Proteomes" id="UP001652641">
    <property type="component" value="Chromosome 15"/>
</dbReference>
<dbReference type="STRING" id="9627.ENSVVUP00000027901"/>
<dbReference type="KEGG" id="vvp:112909473"/>